<dbReference type="STRING" id="1661398.A0A482VC22"/>
<name>A0A482VC22_ASBVE</name>
<comment type="caution">
    <text evidence="4">The sequence shown here is derived from an EMBL/GenBank/DDBJ whole genome shotgun (WGS) entry which is preliminary data.</text>
</comment>
<evidence type="ECO:0000259" key="3">
    <source>
        <dbReference type="Pfam" id="PF22248"/>
    </source>
</evidence>
<dbReference type="AlphaFoldDB" id="A0A482VC22"/>
<dbReference type="EMBL" id="QDEB01115579">
    <property type="protein sequence ID" value="RZB40826.1"/>
    <property type="molecule type" value="Genomic_DNA"/>
</dbReference>
<dbReference type="OrthoDB" id="76293at2759"/>
<feature type="non-terminal residue" evidence="4">
    <location>
        <position position="1"/>
    </location>
</feature>
<feature type="transmembrane region" description="Helical" evidence="2">
    <location>
        <begin position="41"/>
        <end position="63"/>
    </location>
</feature>
<evidence type="ECO:0000256" key="1">
    <source>
        <dbReference type="ARBA" id="ARBA00010918"/>
    </source>
</evidence>
<dbReference type="Proteomes" id="UP000292052">
    <property type="component" value="Unassembled WGS sequence"/>
</dbReference>
<evidence type="ECO:0000313" key="4">
    <source>
        <dbReference type="EMBL" id="RZB40826.1"/>
    </source>
</evidence>
<sequence length="149" mass="16937">TGRIGSDKNADLIIGIFSLFFTILIASPFVTLAAHFRNIKFLLIFFGTVFAVSFIIVFTPLGFPYTGNKSSPAPQRYWIIHTNRVFHNESGFEVRRDSGYFLLNMDRNSPNQVKSYVKELARARSLEDDCKNHLMCGLPIVHSKMAEIM</sequence>
<feature type="domain" description="Endoplasmic reticulum metallopeptidase 1-like C-terminal" evidence="3">
    <location>
        <begin position="72"/>
        <end position="143"/>
    </location>
</feature>
<accession>A0A482VC22</accession>
<keyword evidence="2" id="KW-0812">Transmembrane</keyword>
<proteinExistence type="inferred from homology"/>
<keyword evidence="2" id="KW-0472">Membrane</keyword>
<protein>
    <recommendedName>
        <fullName evidence="3">Endoplasmic reticulum metallopeptidase 1-like C-terminal domain-containing protein</fullName>
    </recommendedName>
</protein>
<evidence type="ECO:0000313" key="5">
    <source>
        <dbReference type="Proteomes" id="UP000292052"/>
    </source>
</evidence>
<keyword evidence="2" id="KW-1133">Transmembrane helix</keyword>
<comment type="similarity">
    <text evidence="1">Belongs to the peptidase M28 family.</text>
</comment>
<dbReference type="Pfam" id="PF22248">
    <property type="entry name" value="ERMP1_C"/>
    <property type="match status" value="1"/>
</dbReference>
<reference evidence="4 5" key="1">
    <citation type="submission" date="2017-03" db="EMBL/GenBank/DDBJ databases">
        <title>Genome of the blue death feigning beetle - Asbolus verrucosus.</title>
        <authorList>
            <person name="Rider S.D."/>
        </authorList>
    </citation>
    <scope>NUCLEOTIDE SEQUENCE [LARGE SCALE GENOMIC DNA]</scope>
    <source>
        <strain evidence="4">Butters</strain>
        <tissue evidence="4">Head and leg muscle</tissue>
    </source>
</reference>
<organism evidence="4 5">
    <name type="scientific">Asbolus verrucosus</name>
    <name type="common">Desert ironclad beetle</name>
    <dbReference type="NCBI Taxonomy" id="1661398"/>
    <lineage>
        <taxon>Eukaryota</taxon>
        <taxon>Metazoa</taxon>
        <taxon>Ecdysozoa</taxon>
        <taxon>Arthropoda</taxon>
        <taxon>Hexapoda</taxon>
        <taxon>Insecta</taxon>
        <taxon>Pterygota</taxon>
        <taxon>Neoptera</taxon>
        <taxon>Endopterygota</taxon>
        <taxon>Coleoptera</taxon>
        <taxon>Polyphaga</taxon>
        <taxon>Cucujiformia</taxon>
        <taxon>Tenebrionidae</taxon>
        <taxon>Pimeliinae</taxon>
        <taxon>Asbolus</taxon>
    </lineage>
</organism>
<dbReference type="InterPro" id="IPR053973">
    <property type="entry name" value="ERMP1-like_C"/>
</dbReference>
<evidence type="ECO:0000256" key="2">
    <source>
        <dbReference type="SAM" id="Phobius"/>
    </source>
</evidence>
<gene>
    <name evidence="4" type="ORF">BDFB_014591</name>
</gene>
<keyword evidence="5" id="KW-1185">Reference proteome</keyword>
<feature type="transmembrane region" description="Helical" evidence="2">
    <location>
        <begin position="12"/>
        <end position="34"/>
    </location>
</feature>